<evidence type="ECO:0000256" key="1">
    <source>
        <dbReference type="SAM" id="SignalP"/>
    </source>
</evidence>
<feature type="signal peptide" evidence="1">
    <location>
        <begin position="1"/>
        <end position="20"/>
    </location>
</feature>
<protein>
    <submittedName>
        <fullName evidence="2">Putative 26 kDa salivary gland protein a</fullName>
    </submittedName>
</protein>
<dbReference type="AlphaFoldDB" id="A0A147BJE2"/>
<reference evidence="2" key="1">
    <citation type="journal article" date="2018" name="PLoS Negl. Trop. Dis.">
        <title>Sialome diversity of ticks revealed by RNAseq of single tick salivary glands.</title>
        <authorList>
            <person name="Perner J."/>
            <person name="Kropackova S."/>
            <person name="Kopacek P."/>
            <person name="Ribeiro J.M."/>
        </authorList>
    </citation>
    <scope>NUCLEOTIDE SEQUENCE</scope>
    <source>
        <strain evidence="2">Siblings of single egg batch collected in Ceske Budejovice</strain>
        <tissue evidence="2">Salivary glands</tissue>
    </source>
</reference>
<feature type="chain" id="PRO_5007542469" evidence="1">
    <location>
        <begin position="21"/>
        <end position="233"/>
    </location>
</feature>
<proteinExistence type="predicted"/>
<organism evidence="2">
    <name type="scientific">Ixodes ricinus</name>
    <name type="common">Common tick</name>
    <name type="synonym">Acarus ricinus</name>
    <dbReference type="NCBI Taxonomy" id="34613"/>
    <lineage>
        <taxon>Eukaryota</taxon>
        <taxon>Metazoa</taxon>
        <taxon>Ecdysozoa</taxon>
        <taxon>Arthropoda</taxon>
        <taxon>Chelicerata</taxon>
        <taxon>Arachnida</taxon>
        <taxon>Acari</taxon>
        <taxon>Parasitiformes</taxon>
        <taxon>Ixodida</taxon>
        <taxon>Ixodoidea</taxon>
        <taxon>Ixodidae</taxon>
        <taxon>Ixodinae</taxon>
        <taxon>Ixodes</taxon>
    </lineage>
</organism>
<keyword evidence="1" id="KW-0732">Signal</keyword>
<accession>A0A147BJE2</accession>
<name>A0A147BJE2_IXORI</name>
<evidence type="ECO:0000313" key="2">
    <source>
        <dbReference type="EMBL" id="JAR90445.1"/>
    </source>
</evidence>
<sequence length="233" mass="26419">MRSVIGVLTFTIFVFSFARGEVFEKYHRNIDSGEKYITVAFVLDGFPNKDANLHSNVGVWLKDSYDKAAKILSEKLKVEIKFEVTDILPAPGALTEEIKYRTVGGQMHGPTILDAVKKTYEKHINPDIICVVTKGKFYDGRLSNEVGFAKVTTLCEDMVPILLTFTSELVDDVSKTATLLSKLVKDSVDNHKWDKTDPRKDYFNGCNVRHKLKGDSDEEYYVLPIDKGIFYDF</sequence>
<dbReference type="EMBL" id="GEGO01004959">
    <property type="protein sequence ID" value="JAR90445.1"/>
    <property type="molecule type" value="Transcribed_RNA"/>
</dbReference>